<protein>
    <recommendedName>
        <fullName evidence="2">DNA-binding protein</fullName>
    </recommendedName>
</protein>
<gene>
    <name evidence="1" type="ORF">Q3M24_05380</name>
</gene>
<evidence type="ECO:0008006" key="2">
    <source>
        <dbReference type="Google" id="ProtNLM"/>
    </source>
</evidence>
<proteinExistence type="predicted"/>
<reference evidence="1" key="2">
    <citation type="submission" date="2024-06" db="EMBL/GenBank/DDBJ databases">
        <authorList>
            <person name="Plum-Jensen L.E."/>
            <person name="Schramm A."/>
            <person name="Marshall I.P.G."/>
        </authorList>
    </citation>
    <scope>NUCLEOTIDE SEQUENCE</scope>
    <source>
        <strain evidence="1">Rat1</strain>
    </source>
</reference>
<reference evidence="1" key="1">
    <citation type="journal article" date="2024" name="Syst. Appl. Microbiol.">
        <title>First single-strain enrichments of Electrothrix cable bacteria, description of E. aestuarii sp. nov. and E. rattekaaiensis sp. nov., and proposal of a cable bacteria taxonomy following the rules of the SeqCode.</title>
        <authorList>
            <person name="Plum-Jensen L.E."/>
            <person name="Schramm A."/>
            <person name="Marshall I.P.G."/>
        </authorList>
    </citation>
    <scope>NUCLEOTIDE SEQUENCE</scope>
    <source>
        <strain evidence="1">Rat1</strain>
    </source>
</reference>
<dbReference type="EMBL" id="CP159373">
    <property type="protein sequence ID" value="XCN74183.1"/>
    <property type="molecule type" value="Genomic_DNA"/>
</dbReference>
<accession>A0AAU8LY24</accession>
<dbReference type="AlphaFoldDB" id="A0AAU8LY24"/>
<evidence type="ECO:0000313" key="1">
    <source>
        <dbReference type="EMBL" id="XCN74183.1"/>
    </source>
</evidence>
<dbReference type="KEGG" id="eaj:Q3M24_05380"/>
<name>A0AAU8LY24_9BACT</name>
<organism evidence="1">
    <name type="scientific">Candidatus Electrothrix aestuarii</name>
    <dbReference type="NCBI Taxonomy" id="3062594"/>
    <lineage>
        <taxon>Bacteria</taxon>
        <taxon>Pseudomonadati</taxon>
        <taxon>Thermodesulfobacteriota</taxon>
        <taxon>Desulfobulbia</taxon>
        <taxon>Desulfobulbales</taxon>
        <taxon>Desulfobulbaceae</taxon>
        <taxon>Candidatus Electrothrix</taxon>
    </lineage>
</organism>
<sequence length="88" mass="10412">MANMHPFPFITELLKMPTAEDFLELETANQVAAFFGKTYKEISEIFYQTPKKYKYRRFEVSKRSGGTRIIYAPNRKIKEIQQVLARVF</sequence>